<proteinExistence type="predicted"/>
<dbReference type="EMBL" id="JADCTT010000004">
    <property type="protein sequence ID" value="KAF9753355.1"/>
    <property type="molecule type" value="Genomic_DNA"/>
</dbReference>
<reference evidence="1" key="1">
    <citation type="submission" date="2020-10" db="EMBL/GenBank/DDBJ databases">
        <title>High-Quality Genome Resource of Clonostachys rosea strain S41 by Oxford Nanopore Long-Read Sequencing.</title>
        <authorList>
            <person name="Wang H."/>
        </authorList>
    </citation>
    <scope>NUCLEOTIDE SEQUENCE</scope>
    <source>
        <strain evidence="1">S41</strain>
    </source>
</reference>
<evidence type="ECO:0000313" key="2">
    <source>
        <dbReference type="Proteomes" id="UP000616885"/>
    </source>
</evidence>
<protein>
    <submittedName>
        <fullName evidence="1">Uncharacterized protein</fullName>
    </submittedName>
</protein>
<gene>
    <name evidence="1" type="ORF">IM811_012113</name>
</gene>
<name>A0A8H7NCN6_BIOOC</name>
<dbReference type="Proteomes" id="UP000616885">
    <property type="component" value="Unassembled WGS sequence"/>
</dbReference>
<accession>A0A8H7NCN6</accession>
<sequence>MGELRLRQWRSLLSLSRLNEDPRAKEERRAQYGTFGVLRLFRLRHQELGATDGTMHLDATGLLPKPQTALRNEEIAGLQFFFAGTRPWSFNTSKLLPLSLSFNFSNFKMEKNRDLSMCISTCSLLFSIKDILAYYFCNSFHSYVLRNHLPISYLSSSLVLAVSGIFFNKGRTETELDNW</sequence>
<organism evidence="1 2">
    <name type="scientific">Bionectria ochroleuca</name>
    <name type="common">Gliocladium roseum</name>
    <dbReference type="NCBI Taxonomy" id="29856"/>
    <lineage>
        <taxon>Eukaryota</taxon>
        <taxon>Fungi</taxon>
        <taxon>Dikarya</taxon>
        <taxon>Ascomycota</taxon>
        <taxon>Pezizomycotina</taxon>
        <taxon>Sordariomycetes</taxon>
        <taxon>Hypocreomycetidae</taxon>
        <taxon>Hypocreales</taxon>
        <taxon>Bionectriaceae</taxon>
        <taxon>Clonostachys</taxon>
    </lineage>
</organism>
<evidence type="ECO:0000313" key="1">
    <source>
        <dbReference type="EMBL" id="KAF9753355.1"/>
    </source>
</evidence>
<dbReference type="AlphaFoldDB" id="A0A8H7NCN6"/>
<comment type="caution">
    <text evidence="1">The sequence shown here is derived from an EMBL/GenBank/DDBJ whole genome shotgun (WGS) entry which is preliminary data.</text>
</comment>